<organism evidence="2 3">
    <name type="scientific">Mycena maculata</name>
    <dbReference type="NCBI Taxonomy" id="230809"/>
    <lineage>
        <taxon>Eukaryota</taxon>
        <taxon>Fungi</taxon>
        <taxon>Dikarya</taxon>
        <taxon>Basidiomycota</taxon>
        <taxon>Agaricomycotina</taxon>
        <taxon>Agaricomycetes</taxon>
        <taxon>Agaricomycetidae</taxon>
        <taxon>Agaricales</taxon>
        <taxon>Marasmiineae</taxon>
        <taxon>Mycenaceae</taxon>
        <taxon>Mycena</taxon>
    </lineage>
</organism>
<evidence type="ECO:0000256" key="1">
    <source>
        <dbReference type="SAM" id="MobiDB-lite"/>
    </source>
</evidence>
<name>A0AAD7HKK4_9AGAR</name>
<feature type="compositionally biased region" description="Polar residues" evidence="1">
    <location>
        <begin position="1"/>
        <end position="18"/>
    </location>
</feature>
<evidence type="ECO:0000313" key="3">
    <source>
        <dbReference type="Proteomes" id="UP001215280"/>
    </source>
</evidence>
<proteinExistence type="predicted"/>
<sequence>MGIHSTLTETYTPPNHTSALAHPSVIDEYINKERSGHRYTGPFSRSRLEQLIGPFRMSPL</sequence>
<dbReference type="Proteomes" id="UP001215280">
    <property type="component" value="Unassembled WGS sequence"/>
</dbReference>
<reference evidence="2" key="1">
    <citation type="submission" date="2023-03" db="EMBL/GenBank/DDBJ databases">
        <title>Massive genome expansion in bonnet fungi (Mycena s.s.) driven by repeated elements and novel gene families across ecological guilds.</title>
        <authorList>
            <consortium name="Lawrence Berkeley National Laboratory"/>
            <person name="Harder C.B."/>
            <person name="Miyauchi S."/>
            <person name="Viragh M."/>
            <person name="Kuo A."/>
            <person name="Thoen E."/>
            <person name="Andreopoulos B."/>
            <person name="Lu D."/>
            <person name="Skrede I."/>
            <person name="Drula E."/>
            <person name="Henrissat B."/>
            <person name="Morin E."/>
            <person name="Kohler A."/>
            <person name="Barry K."/>
            <person name="LaButti K."/>
            <person name="Morin E."/>
            <person name="Salamov A."/>
            <person name="Lipzen A."/>
            <person name="Mereny Z."/>
            <person name="Hegedus B."/>
            <person name="Baldrian P."/>
            <person name="Stursova M."/>
            <person name="Weitz H."/>
            <person name="Taylor A."/>
            <person name="Grigoriev I.V."/>
            <person name="Nagy L.G."/>
            <person name="Martin F."/>
            <person name="Kauserud H."/>
        </authorList>
    </citation>
    <scope>NUCLEOTIDE SEQUENCE</scope>
    <source>
        <strain evidence="2">CBHHK188m</strain>
    </source>
</reference>
<dbReference type="AlphaFoldDB" id="A0AAD7HKK4"/>
<feature type="region of interest" description="Disordered" evidence="1">
    <location>
        <begin position="1"/>
        <end position="23"/>
    </location>
</feature>
<accession>A0AAD7HKK4</accession>
<gene>
    <name evidence="2" type="ORF">DFH07DRAFT_724391</name>
</gene>
<keyword evidence="3" id="KW-1185">Reference proteome</keyword>
<dbReference type="EMBL" id="JARJLG010000262">
    <property type="protein sequence ID" value="KAJ7722078.1"/>
    <property type="molecule type" value="Genomic_DNA"/>
</dbReference>
<evidence type="ECO:0000313" key="2">
    <source>
        <dbReference type="EMBL" id="KAJ7722078.1"/>
    </source>
</evidence>
<comment type="caution">
    <text evidence="2">The sequence shown here is derived from an EMBL/GenBank/DDBJ whole genome shotgun (WGS) entry which is preliminary data.</text>
</comment>
<protein>
    <submittedName>
        <fullName evidence="2">Uncharacterized protein</fullName>
    </submittedName>
</protein>
<feature type="non-terminal residue" evidence="2">
    <location>
        <position position="60"/>
    </location>
</feature>